<dbReference type="EMBL" id="CAJVPS010006836">
    <property type="protein sequence ID" value="CAG8629150.1"/>
    <property type="molecule type" value="Genomic_DNA"/>
</dbReference>
<dbReference type="PANTHER" id="PTHR13296">
    <property type="entry name" value="BCAS2 PROTEIN"/>
    <property type="match status" value="1"/>
</dbReference>
<comment type="caution">
    <text evidence="8">The sequence shown here is derived from an EMBL/GenBank/DDBJ whole genome shotgun (WGS) entry which is preliminary data.</text>
</comment>
<keyword evidence="7" id="KW-0175">Coiled coil</keyword>
<dbReference type="PANTHER" id="PTHR13296:SF0">
    <property type="entry name" value="PRE-MRNA-SPLICING FACTOR SPF27"/>
    <property type="match status" value="1"/>
</dbReference>
<evidence type="ECO:0000256" key="1">
    <source>
        <dbReference type="ARBA" id="ARBA00004123"/>
    </source>
</evidence>
<dbReference type="AlphaFoldDB" id="A0A9N9D6X9"/>
<dbReference type="GO" id="GO:0000974">
    <property type="term" value="C:Prp19 complex"/>
    <property type="evidence" value="ECO:0007669"/>
    <property type="project" value="TreeGrafter"/>
</dbReference>
<evidence type="ECO:0000256" key="4">
    <source>
        <dbReference type="ARBA" id="ARBA00022728"/>
    </source>
</evidence>
<evidence type="ECO:0000256" key="3">
    <source>
        <dbReference type="ARBA" id="ARBA00022664"/>
    </source>
</evidence>
<keyword evidence="9" id="KW-1185">Reference proteome</keyword>
<name>A0A9N9D6X9_9GLOM</name>
<comment type="similarity">
    <text evidence="2">Belongs to the SPF27 family.</text>
</comment>
<dbReference type="GO" id="GO:0006397">
    <property type="term" value="P:mRNA processing"/>
    <property type="evidence" value="ECO:0007669"/>
    <property type="project" value="UniProtKB-KW"/>
</dbReference>
<feature type="coiled-coil region" evidence="7">
    <location>
        <begin position="127"/>
        <end position="168"/>
    </location>
</feature>
<evidence type="ECO:0000313" key="8">
    <source>
        <dbReference type="EMBL" id="CAG8629150.1"/>
    </source>
</evidence>
<protein>
    <submittedName>
        <fullName evidence="8">10184_t:CDS:1</fullName>
    </submittedName>
</protein>
<dbReference type="OrthoDB" id="205794at2759"/>
<keyword evidence="4" id="KW-0747">Spliceosome</keyword>
<dbReference type="Proteomes" id="UP000789508">
    <property type="component" value="Unassembled WGS sequence"/>
</dbReference>
<evidence type="ECO:0000256" key="6">
    <source>
        <dbReference type="ARBA" id="ARBA00023242"/>
    </source>
</evidence>
<keyword evidence="3" id="KW-0507">mRNA processing</keyword>
<evidence type="ECO:0000256" key="5">
    <source>
        <dbReference type="ARBA" id="ARBA00023187"/>
    </source>
</evidence>
<comment type="subcellular location">
    <subcellularLocation>
        <location evidence="1">Nucleus</location>
    </subcellularLocation>
</comment>
<keyword evidence="6" id="KW-0539">Nucleus</keyword>
<dbReference type="GO" id="GO:0008380">
    <property type="term" value="P:RNA splicing"/>
    <property type="evidence" value="ECO:0007669"/>
    <property type="project" value="UniProtKB-KW"/>
</dbReference>
<proteinExistence type="inferred from homology"/>
<dbReference type="GO" id="GO:0071011">
    <property type="term" value="C:precatalytic spliceosome"/>
    <property type="evidence" value="ECO:0007669"/>
    <property type="project" value="TreeGrafter"/>
</dbReference>
<accession>A0A9N9D6X9</accession>
<reference evidence="8" key="1">
    <citation type="submission" date="2021-06" db="EMBL/GenBank/DDBJ databases">
        <authorList>
            <person name="Kallberg Y."/>
            <person name="Tangrot J."/>
            <person name="Rosling A."/>
        </authorList>
    </citation>
    <scope>NUCLEOTIDE SEQUENCE</scope>
    <source>
        <strain evidence="8">FL130A</strain>
    </source>
</reference>
<keyword evidence="5" id="KW-0508">mRNA splicing</keyword>
<dbReference type="InterPro" id="IPR008409">
    <property type="entry name" value="SPF27"/>
</dbReference>
<evidence type="ECO:0000313" key="9">
    <source>
        <dbReference type="Proteomes" id="UP000789508"/>
    </source>
</evidence>
<evidence type="ECO:0000256" key="7">
    <source>
        <dbReference type="SAM" id="Coils"/>
    </source>
</evidence>
<sequence>MEASDLTPNVVVDSLPYIDNEINYEGMREQVDKLVDQERRKRTKKDPPNFPTTIELFKDSPILAAELQRVQLGKPMEQIDTTRYKLEPPQDNSNVELWKKAVDNSKAQLEQQNLRLLNMELLQKYGANAWRLHNFQLEQELKQLQDTLEQYKQEILEVNKERKAEQLQAGKKLEMLEFSWSDLVGKTLQVQFAADSLEKEDSNEITTEGK</sequence>
<gene>
    <name evidence="8" type="ORF">ALEPTO_LOCUS9286</name>
</gene>
<evidence type="ECO:0000256" key="2">
    <source>
        <dbReference type="ARBA" id="ARBA00010788"/>
    </source>
</evidence>
<dbReference type="GO" id="GO:0071013">
    <property type="term" value="C:catalytic step 2 spliceosome"/>
    <property type="evidence" value="ECO:0007669"/>
    <property type="project" value="TreeGrafter"/>
</dbReference>
<organism evidence="8 9">
    <name type="scientific">Ambispora leptoticha</name>
    <dbReference type="NCBI Taxonomy" id="144679"/>
    <lineage>
        <taxon>Eukaryota</taxon>
        <taxon>Fungi</taxon>
        <taxon>Fungi incertae sedis</taxon>
        <taxon>Mucoromycota</taxon>
        <taxon>Glomeromycotina</taxon>
        <taxon>Glomeromycetes</taxon>
        <taxon>Archaeosporales</taxon>
        <taxon>Ambisporaceae</taxon>
        <taxon>Ambispora</taxon>
    </lineage>
</organism>
<dbReference type="Pfam" id="PF05700">
    <property type="entry name" value="BCAS2"/>
    <property type="match status" value="1"/>
</dbReference>